<dbReference type="Proteomes" id="UP000007148">
    <property type="component" value="Unassembled WGS sequence"/>
</dbReference>
<dbReference type="InterPro" id="IPR036291">
    <property type="entry name" value="NAD(P)-bd_dom_sf"/>
</dbReference>
<dbReference type="OMA" id="IDFPQWT"/>
<dbReference type="eggNOG" id="KOG1502">
    <property type="taxonomic scope" value="Eukaryota"/>
</dbReference>
<dbReference type="GO" id="GO:0005737">
    <property type="term" value="C:cytoplasm"/>
    <property type="evidence" value="ECO:0007669"/>
    <property type="project" value="TreeGrafter"/>
</dbReference>
<evidence type="ECO:0000259" key="1">
    <source>
        <dbReference type="Pfam" id="PF01370"/>
    </source>
</evidence>
<dbReference type="PANTHER" id="PTHR48079:SF3">
    <property type="entry name" value="NAD-DEPENDENT EPIMERASE_DEHYDRATASE DOMAIN-CONTAINING PROTEIN"/>
    <property type="match status" value="1"/>
</dbReference>
<name>G4TWF7_SERID</name>
<reference evidence="2 3" key="1">
    <citation type="journal article" date="2011" name="PLoS Pathog.">
        <title>Endophytic Life Strategies Decoded by Genome and Transcriptome Analyses of the Mutualistic Root Symbiont Piriformospora indica.</title>
        <authorList>
            <person name="Zuccaro A."/>
            <person name="Lahrmann U."/>
            <person name="Guldener U."/>
            <person name="Langen G."/>
            <person name="Pfiffi S."/>
            <person name="Biedenkopf D."/>
            <person name="Wong P."/>
            <person name="Samans B."/>
            <person name="Grimm C."/>
            <person name="Basiewicz M."/>
            <person name="Murat C."/>
            <person name="Martin F."/>
            <person name="Kogel K.H."/>
        </authorList>
    </citation>
    <scope>NUCLEOTIDE SEQUENCE [LARGE SCALE GENOMIC DNA]</scope>
    <source>
        <strain evidence="2 3">DSM 11827</strain>
    </source>
</reference>
<dbReference type="STRING" id="1109443.G4TWF7"/>
<dbReference type="GO" id="GO:0004029">
    <property type="term" value="F:aldehyde dehydrogenase (NAD+) activity"/>
    <property type="evidence" value="ECO:0007669"/>
    <property type="project" value="TreeGrafter"/>
</dbReference>
<accession>G4TWF7</accession>
<protein>
    <recommendedName>
        <fullName evidence="1">NAD-dependent epimerase/dehydratase domain-containing protein</fullName>
    </recommendedName>
</protein>
<proteinExistence type="predicted"/>
<dbReference type="Pfam" id="PF01370">
    <property type="entry name" value="Epimerase"/>
    <property type="match status" value="1"/>
</dbReference>
<dbReference type="SUPFAM" id="SSF51735">
    <property type="entry name" value="NAD(P)-binding Rossmann-fold domains"/>
    <property type="match status" value="1"/>
</dbReference>
<gene>
    <name evidence="2" type="ORF">PIIN_09640</name>
</gene>
<organism evidence="2 3">
    <name type="scientific">Serendipita indica (strain DSM 11827)</name>
    <name type="common">Root endophyte fungus</name>
    <name type="synonym">Piriformospora indica</name>
    <dbReference type="NCBI Taxonomy" id="1109443"/>
    <lineage>
        <taxon>Eukaryota</taxon>
        <taxon>Fungi</taxon>
        <taxon>Dikarya</taxon>
        <taxon>Basidiomycota</taxon>
        <taxon>Agaricomycotina</taxon>
        <taxon>Agaricomycetes</taxon>
        <taxon>Sebacinales</taxon>
        <taxon>Serendipitaceae</taxon>
        <taxon>Serendipita</taxon>
    </lineage>
</organism>
<dbReference type="AlphaFoldDB" id="G4TWF7"/>
<dbReference type="OrthoDB" id="10000533at2759"/>
<dbReference type="InParanoid" id="G4TWF7"/>
<dbReference type="InterPro" id="IPR051783">
    <property type="entry name" value="NAD(P)-dependent_oxidoreduct"/>
</dbReference>
<dbReference type="HOGENOM" id="CLU_007383_12_3_1"/>
<feature type="domain" description="NAD-dependent epimerase/dehydratase" evidence="1">
    <location>
        <begin position="3"/>
        <end position="79"/>
    </location>
</feature>
<dbReference type="Gene3D" id="3.40.50.720">
    <property type="entry name" value="NAD(P)-binding Rossmann-like Domain"/>
    <property type="match status" value="1"/>
</dbReference>
<evidence type="ECO:0000313" key="2">
    <source>
        <dbReference type="EMBL" id="CCA75650.1"/>
    </source>
</evidence>
<keyword evidence="3" id="KW-1185">Reference proteome</keyword>
<dbReference type="PANTHER" id="PTHR48079">
    <property type="entry name" value="PROTEIN YEEZ"/>
    <property type="match status" value="1"/>
</dbReference>
<comment type="caution">
    <text evidence="2">The sequence shown here is derived from an EMBL/GenBank/DDBJ whole genome shotgun (WGS) entry which is preliminary data.</text>
</comment>
<dbReference type="InterPro" id="IPR001509">
    <property type="entry name" value="Epimerase_deHydtase"/>
</dbReference>
<sequence>MKVIVFGSTGFIGLPVAHALVRNGHQVYGVSRSEKNAQLMRANEIIPLIGDIFDPATWEKHLVDADVVVDCAAGDIATNARRLFQVVTSSAARIRPGNRGTYSKLAYIYTSGTWVHGEERSQLRSDTSLPTPPLLVAWRPAVEDQVVKSEIVRGIVIRPSLVYGRQGSLFSSLFAQATPSVEKLEWFGTPGGSYALVHVDDLADCFLRAVKKNHLISGLILDCTNERTESVDGILYAFATVVGVSLDKVTYRPPANVLEEAMAVT</sequence>
<dbReference type="EMBL" id="CAFZ01000490">
    <property type="protein sequence ID" value="CCA75650.1"/>
    <property type="molecule type" value="Genomic_DNA"/>
</dbReference>
<evidence type="ECO:0000313" key="3">
    <source>
        <dbReference type="Proteomes" id="UP000007148"/>
    </source>
</evidence>